<keyword evidence="3" id="KW-0106">Calcium</keyword>
<dbReference type="Bgee" id="ENSACLG00000000426">
    <property type="expression patterns" value="Expressed in brain and 1 other cell type or tissue"/>
</dbReference>
<sequence length="460" mass="51071">MSTPFPKSDSTTSLLKSSSAARRPTHLPEHTAESQRSQHHHQHHHQHHNQRPAALLSSSSKAEESFWSAECDVSARRPLCHPSLVGSQDSSNNAATRGKCKSHAPHSQVSAPPEPNGDAGRSVRERSRTSKHRHHHRRKHNRDERPAAAGPDEPEHPRRCHTHSRAVPRVPSLSDSNDDRVPLCEPRDRNGASAANSGGQVSSPSPSSYSLVPLSSRSSRRSRRSSAASSASDINLRTILNSLFGQMLQDAERRVRVVLSCEEMGQSGYLGSYQDSIVSVTQNCVLVSNILGQSCVFLSKGMAKCRQADRELRPEEMDELRDAFKEFDKDKDGFISCKDLGNCMRTMGYMPTEMELIELSQQINMNLGGHVDFEDFVELMGPKLLAETADMIGIKELKDAFREFDTNGDGAISTSELRDAMRKLLGQQVGLKEVEDILRDVDLNGDGLVDFEEFVRMMSR</sequence>
<name>A0A3P8N751_ASTCA</name>
<reference evidence="6" key="3">
    <citation type="submission" date="2025-09" db="UniProtKB">
        <authorList>
            <consortium name="Ensembl"/>
        </authorList>
    </citation>
    <scope>IDENTIFICATION</scope>
</reference>
<dbReference type="SUPFAM" id="SSF47473">
    <property type="entry name" value="EF-hand"/>
    <property type="match status" value="1"/>
</dbReference>
<protein>
    <recommendedName>
        <fullName evidence="5">EF-hand domain-containing protein</fullName>
    </recommendedName>
</protein>
<dbReference type="GO" id="GO:0005246">
    <property type="term" value="F:calcium channel regulator activity"/>
    <property type="evidence" value="ECO:0007669"/>
    <property type="project" value="TreeGrafter"/>
</dbReference>
<feature type="compositionally biased region" description="Low complexity" evidence="4">
    <location>
        <begin position="201"/>
        <end position="217"/>
    </location>
</feature>
<dbReference type="Ensembl" id="ENSACLT00000000603.2">
    <property type="protein sequence ID" value="ENSACLP00000000588.1"/>
    <property type="gene ID" value="ENSACLG00000000426.2"/>
</dbReference>
<dbReference type="GeneTree" id="ENSGT00940000158555"/>
<dbReference type="Pfam" id="PF13499">
    <property type="entry name" value="EF-hand_7"/>
    <property type="match status" value="2"/>
</dbReference>
<evidence type="ECO:0000256" key="3">
    <source>
        <dbReference type="ARBA" id="ARBA00022837"/>
    </source>
</evidence>
<feature type="compositionally biased region" description="Low complexity" evidence="4">
    <location>
        <begin position="53"/>
        <end position="68"/>
    </location>
</feature>
<organism evidence="6 7">
    <name type="scientific">Astatotilapia calliptera</name>
    <name type="common">Eastern happy</name>
    <name type="synonym">Chromis callipterus</name>
    <dbReference type="NCBI Taxonomy" id="8154"/>
    <lineage>
        <taxon>Eukaryota</taxon>
        <taxon>Metazoa</taxon>
        <taxon>Chordata</taxon>
        <taxon>Craniata</taxon>
        <taxon>Vertebrata</taxon>
        <taxon>Euteleostomi</taxon>
        <taxon>Actinopterygii</taxon>
        <taxon>Neopterygii</taxon>
        <taxon>Teleostei</taxon>
        <taxon>Neoteleostei</taxon>
        <taxon>Acanthomorphata</taxon>
        <taxon>Ovalentaria</taxon>
        <taxon>Cichlomorphae</taxon>
        <taxon>Cichliformes</taxon>
        <taxon>Cichlidae</taxon>
        <taxon>African cichlids</taxon>
        <taxon>Pseudocrenilabrinae</taxon>
        <taxon>Haplochromini</taxon>
        <taxon>Astatotilapia</taxon>
    </lineage>
</organism>
<dbReference type="PANTHER" id="PTHR45917:SF1">
    <property type="entry name" value="CALCIUM-BINDING PROTEIN 1"/>
    <property type="match status" value="1"/>
</dbReference>
<evidence type="ECO:0000256" key="4">
    <source>
        <dbReference type="SAM" id="MobiDB-lite"/>
    </source>
</evidence>
<feature type="compositionally biased region" description="Basic and acidic residues" evidence="4">
    <location>
        <begin position="177"/>
        <end position="190"/>
    </location>
</feature>
<evidence type="ECO:0000313" key="7">
    <source>
        <dbReference type="Proteomes" id="UP000265100"/>
    </source>
</evidence>
<reference evidence="6" key="2">
    <citation type="submission" date="2025-08" db="UniProtKB">
        <authorList>
            <consortium name="Ensembl"/>
        </authorList>
    </citation>
    <scope>IDENTIFICATION</scope>
</reference>
<feature type="domain" description="EF-hand" evidence="5">
    <location>
        <begin position="392"/>
        <end position="427"/>
    </location>
</feature>
<feature type="compositionally biased region" description="Polar residues" evidence="4">
    <location>
        <begin position="85"/>
        <end position="95"/>
    </location>
</feature>
<dbReference type="PROSITE" id="PS50222">
    <property type="entry name" value="EF_HAND_2"/>
    <property type="match status" value="3"/>
</dbReference>
<reference evidence="6" key="1">
    <citation type="submission" date="2018-05" db="EMBL/GenBank/DDBJ databases">
        <authorList>
            <person name="Datahose"/>
        </authorList>
    </citation>
    <scope>NUCLEOTIDE SEQUENCE</scope>
</reference>
<dbReference type="GO" id="GO:0005509">
    <property type="term" value="F:calcium ion binding"/>
    <property type="evidence" value="ECO:0007669"/>
    <property type="project" value="InterPro"/>
</dbReference>
<dbReference type="STRING" id="8154.ENSACLP00000000588"/>
<evidence type="ECO:0000256" key="2">
    <source>
        <dbReference type="ARBA" id="ARBA00022737"/>
    </source>
</evidence>
<dbReference type="Gene3D" id="1.10.238.10">
    <property type="entry name" value="EF-hand"/>
    <property type="match status" value="2"/>
</dbReference>
<keyword evidence="2" id="KW-0677">Repeat</keyword>
<accession>A0A3P8N751</accession>
<keyword evidence="7" id="KW-1185">Reference proteome</keyword>
<dbReference type="CDD" id="cd00051">
    <property type="entry name" value="EFh"/>
    <property type="match status" value="1"/>
</dbReference>
<evidence type="ECO:0000259" key="5">
    <source>
        <dbReference type="PROSITE" id="PS50222"/>
    </source>
</evidence>
<feature type="domain" description="EF-hand" evidence="5">
    <location>
        <begin position="315"/>
        <end position="350"/>
    </location>
</feature>
<feature type="compositionally biased region" description="Low complexity" evidence="4">
    <location>
        <begin position="1"/>
        <end position="22"/>
    </location>
</feature>
<feature type="compositionally biased region" description="Basic residues" evidence="4">
    <location>
        <begin position="37"/>
        <end position="50"/>
    </location>
</feature>
<dbReference type="PROSITE" id="PS00018">
    <property type="entry name" value="EF_HAND_1"/>
    <property type="match status" value="3"/>
</dbReference>
<dbReference type="AlphaFoldDB" id="A0A3P8N751"/>
<dbReference type="InterPro" id="IPR043582">
    <property type="entry name" value="CaBP1/2/4/5"/>
</dbReference>
<dbReference type="OMA" id="HEPRTKH"/>
<evidence type="ECO:0000256" key="1">
    <source>
        <dbReference type="ARBA" id="ARBA00022723"/>
    </source>
</evidence>
<dbReference type="Proteomes" id="UP000265100">
    <property type="component" value="Chromosome 12"/>
</dbReference>
<feature type="compositionally biased region" description="Basic residues" evidence="4">
    <location>
        <begin position="129"/>
        <end position="140"/>
    </location>
</feature>
<dbReference type="PANTHER" id="PTHR45917">
    <property type="entry name" value="CALCIUM-BINDING PROTEIN 1-RELATED"/>
    <property type="match status" value="1"/>
</dbReference>
<keyword evidence="1" id="KW-0479">Metal-binding</keyword>
<feature type="region of interest" description="Disordered" evidence="4">
    <location>
        <begin position="1"/>
        <end position="68"/>
    </location>
</feature>
<evidence type="ECO:0000313" key="6">
    <source>
        <dbReference type="Ensembl" id="ENSACLP00000000588.1"/>
    </source>
</evidence>
<dbReference type="FunFam" id="1.10.238.10:FF:000069">
    <property type="entry name" value="calcium-binding protein 1 isoform X1"/>
    <property type="match status" value="1"/>
</dbReference>
<dbReference type="InterPro" id="IPR002048">
    <property type="entry name" value="EF_hand_dom"/>
</dbReference>
<proteinExistence type="predicted"/>
<feature type="region of interest" description="Disordered" evidence="4">
    <location>
        <begin position="80"/>
        <end position="231"/>
    </location>
</feature>
<dbReference type="InterPro" id="IPR011992">
    <property type="entry name" value="EF-hand-dom_pair"/>
</dbReference>
<feature type="domain" description="EF-hand" evidence="5">
    <location>
        <begin position="429"/>
        <end position="460"/>
    </location>
</feature>
<dbReference type="InterPro" id="IPR018247">
    <property type="entry name" value="EF_Hand_1_Ca_BS"/>
</dbReference>
<dbReference type="GO" id="GO:0005737">
    <property type="term" value="C:cytoplasm"/>
    <property type="evidence" value="ECO:0007669"/>
    <property type="project" value="TreeGrafter"/>
</dbReference>
<dbReference type="SMART" id="SM00054">
    <property type="entry name" value="EFh"/>
    <property type="match status" value="3"/>
</dbReference>
<dbReference type="FunFam" id="1.10.238.10:FF:000037">
    <property type="entry name" value="calcium-binding protein 1 isoform X2"/>
    <property type="match status" value="1"/>
</dbReference>